<proteinExistence type="predicted"/>
<dbReference type="AlphaFoldDB" id="A0A6B2M4X4"/>
<organism evidence="1 2">
    <name type="scientific">Oceanipulchritudo coccoides</name>
    <dbReference type="NCBI Taxonomy" id="2706888"/>
    <lineage>
        <taxon>Bacteria</taxon>
        <taxon>Pseudomonadati</taxon>
        <taxon>Verrucomicrobiota</taxon>
        <taxon>Opitutia</taxon>
        <taxon>Puniceicoccales</taxon>
        <taxon>Oceanipulchritudinaceae</taxon>
        <taxon>Oceanipulchritudo</taxon>
    </lineage>
</organism>
<dbReference type="RefSeq" id="WP_163966608.1">
    <property type="nucleotide sequence ID" value="NZ_JAAGNX010000003.1"/>
</dbReference>
<reference evidence="1 2" key="1">
    <citation type="submission" date="2020-02" db="EMBL/GenBank/DDBJ databases">
        <title>Albibacoteraceae fam. nov., the first described family within the subdivision 4 Verrucomicrobia.</title>
        <authorList>
            <person name="Xi F."/>
        </authorList>
    </citation>
    <scope>NUCLEOTIDE SEQUENCE [LARGE SCALE GENOMIC DNA]</scope>
    <source>
        <strain evidence="1 2">CK1056</strain>
    </source>
</reference>
<protein>
    <submittedName>
        <fullName evidence="1">Uncharacterized protein</fullName>
    </submittedName>
</protein>
<accession>A0A6B2M4X4</accession>
<sequence length="318" mass="35269">MNLSILSFIGVRGRAVFRGVAAFLTIGLSSSYGFNWVDYLPLVSFNQWVMTSESTEPLRVESIGGPFFRTSFKDIDRDYRDQFQLTPDGLHWVNAYWLDGGGQSLFVDFGLPGVPLCPLGLTEGVVVPFSGSASGTVNPGSIPVTCTFSGDVFFARFERRLVANTVIPVAIVKIDVQMTVDDGTSTIFTREISTTYAILYGYGPVGVENSSSDPVWSYVWELGDFGGALPTYGSGYWSTVPPDPRTGRKLTGIGVIDDQNFPWIYHYGEGGWLWVSTSASTGPFNLWLWSATDENWIWASDLWGGWHYRFLSGWTEWP</sequence>
<dbReference type="EMBL" id="JAAGNX010000003">
    <property type="protein sequence ID" value="NDV63279.1"/>
    <property type="molecule type" value="Genomic_DNA"/>
</dbReference>
<comment type="caution">
    <text evidence="1">The sequence shown here is derived from an EMBL/GenBank/DDBJ whole genome shotgun (WGS) entry which is preliminary data.</text>
</comment>
<gene>
    <name evidence="1" type="ORF">G0Q06_12510</name>
</gene>
<evidence type="ECO:0000313" key="2">
    <source>
        <dbReference type="Proteomes" id="UP000478417"/>
    </source>
</evidence>
<evidence type="ECO:0000313" key="1">
    <source>
        <dbReference type="EMBL" id="NDV63279.1"/>
    </source>
</evidence>
<dbReference type="Proteomes" id="UP000478417">
    <property type="component" value="Unassembled WGS sequence"/>
</dbReference>
<keyword evidence="2" id="KW-1185">Reference proteome</keyword>
<name>A0A6B2M4X4_9BACT</name>